<gene>
    <name evidence="3" type="primary">dndD</name>
    <name evidence="3" type="ORF">NQZ67_15995</name>
</gene>
<comment type="caution">
    <text evidence="3">The sequence shown here is derived from an EMBL/GenBank/DDBJ whole genome shotgun (WGS) entry which is preliminary data.</text>
</comment>
<dbReference type="AlphaFoldDB" id="A0A9X2MRB3"/>
<protein>
    <submittedName>
        <fullName evidence="3">DNA sulfur modification protein DndD</fullName>
    </submittedName>
</protein>
<dbReference type="Pfam" id="PF13476">
    <property type="entry name" value="AAA_23"/>
    <property type="match status" value="1"/>
</dbReference>
<dbReference type="GO" id="GO:0000731">
    <property type="term" value="P:DNA synthesis involved in DNA repair"/>
    <property type="evidence" value="ECO:0007669"/>
    <property type="project" value="TreeGrafter"/>
</dbReference>
<dbReference type="EMBL" id="JANIPJ010000011">
    <property type="protein sequence ID" value="MCR2805389.1"/>
    <property type="molecule type" value="Genomic_DNA"/>
</dbReference>
<dbReference type="InterPro" id="IPR038729">
    <property type="entry name" value="Rad50/SbcC_AAA"/>
</dbReference>
<dbReference type="InterPro" id="IPR017599">
    <property type="entry name" value="DNA_S_DndD"/>
</dbReference>
<keyword evidence="4" id="KW-1185">Reference proteome</keyword>
<name>A0A9X2MRB3_9BACL</name>
<dbReference type="RefSeq" id="WP_257447764.1">
    <property type="nucleotide sequence ID" value="NZ_JANIPJ010000011.1"/>
</dbReference>
<dbReference type="SUPFAM" id="SSF52540">
    <property type="entry name" value="P-loop containing nucleoside triphosphate hydrolases"/>
    <property type="match status" value="2"/>
</dbReference>
<feature type="coiled-coil region" evidence="1">
    <location>
        <begin position="451"/>
        <end position="485"/>
    </location>
</feature>
<dbReference type="Gene3D" id="3.40.50.300">
    <property type="entry name" value="P-loop containing nucleotide triphosphate hydrolases"/>
    <property type="match status" value="2"/>
</dbReference>
<sequence>MIITQLEINNFGPFKGRHTFLIKPATNKQPVVIVMGHNGAGKTTFLEAIQLGLYGAFSWGLKNMSPRYQSIIKQKCNRKAYNENPECEFSVAVSFTWRNGRSIDQCKLERSWWINLEGKLYESTVVIRNGTQLEEKDAFEFQEKIRSFLPPSLTEFFLFDGERIDYILRNADFSSILKDGAINMFGLDLATRLKKDLLTAFNKNQFRNTLSKDEAQLFDINKSIEEKQELYNQYITQISKYELQKEEMTTQRELLFGEFKLHGGLLADEQRELEQQIKELELSRSRANESIKAAVAETLPFKMMYPLLNKALARIEEEKRARDKERAYETVIQQGDIILSKWNQEVGNDHVEANSQFFNFLISQLKNDKKINYIFDLSEAEFRKIQYIFELTQSISSEEYARWFKEIDRCTSMIQTIRKRLETSVKENSLEETWSAIQGIDSSLIETQSMLKEVQESANILLAEITQLNTEKEKVVQRINEVQKDESVINLADKISSMMEEYQHQSLEKQVVHLGEEIKLHFTKMLQKRDYIRSVIIDSNSFDLTLIGKDGDTIPSHLLSAGERQLLLLAIIKSFLSVSGRELPLVLDTLMGRLDLKHREAIINRFLMNADLQTIVLATDSEFSRNEIDRLNNVVSKVYHISYNEDSGVTEVKSEEETNV</sequence>
<organism evidence="3 4">
    <name type="scientific">Paenibacillus soyae</name>
    <dbReference type="NCBI Taxonomy" id="2969249"/>
    <lineage>
        <taxon>Bacteria</taxon>
        <taxon>Bacillati</taxon>
        <taxon>Bacillota</taxon>
        <taxon>Bacilli</taxon>
        <taxon>Bacillales</taxon>
        <taxon>Paenibacillaceae</taxon>
        <taxon>Paenibacillus</taxon>
    </lineage>
</organism>
<evidence type="ECO:0000313" key="4">
    <source>
        <dbReference type="Proteomes" id="UP001141950"/>
    </source>
</evidence>
<dbReference type="NCBIfam" id="TIGR03185">
    <property type="entry name" value="DNA_S_dndD"/>
    <property type="match status" value="1"/>
</dbReference>
<evidence type="ECO:0000313" key="3">
    <source>
        <dbReference type="EMBL" id="MCR2805389.1"/>
    </source>
</evidence>
<proteinExistence type="predicted"/>
<reference evidence="3" key="1">
    <citation type="submission" date="2022-08" db="EMBL/GenBank/DDBJ databases">
        <title>The genomic sequence of strain Paenibacillus sp. SCIV0701.</title>
        <authorList>
            <person name="Zhao H."/>
        </authorList>
    </citation>
    <scope>NUCLEOTIDE SEQUENCE</scope>
    <source>
        <strain evidence="3">SCIV0701</strain>
    </source>
</reference>
<dbReference type="Proteomes" id="UP001141950">
    <property type="component" value="Unassembled WGS sequence"/>
</dbReference>
<evidence type="ECO:0000259" key="2">
    <source>
        <dbReference type="Pfam" id="PF13476"/>
    </source>
</evidence>
<keyword evidence="1" id="KW-0175">Coiled coil</keyword>
<dbReference type="PANTHER" id="PTHR32182:SF0">
    <property type="entry name" value="DNA REPLICATION AND REPAIR PROTEIN RECF"/>
    <property type="match status" value="1"/>
</dbReference>
<dbReference type="InterPro" id="IPR027417">
    <property type="entry name" value="P-loop_NTPase"/>
</dbReference>
<feature type="domain" description="Rad50/SbcC-type AAA" evidence="2">
    <location>
        <begin position="5"/>
        <end position="269"/>
    </location>
</feature>
<feature type="coiled-coil region" evidence="1">
    <location>
        <begin position="224"/>
        <end position="297"/>
    </location>
</feature>
<accession>A0A9X2MRB3</accession>
<dbReference type="GO" id="GO:0006302">
    <property type="term" value="P:double-strand break repair"/>
    <property type="evidence" value="ECO:0007669"/>
    <property type="project" value="TreeGrafter"/>
</dbReference>
<evidence type="ECO:0000256" key="1">
    <source>
        <dbReference type="SAM" id="Coils"/>
    </source>
</evidence>
<dbReference type="PANTHER" id="PTHR32182">
    <property type="entry name" value="DNA REPLICATION AND REPAIR PROTEIN RECF"/>
    <property type="match status" value="1"/>
</dbReference>